<sequence>MSKQKRSPLARLAGALAKWLGSGIVATGALLPGPAPTQAAAYRSLEGAPAAWLNYASLVQRRVQDWLGQDDEPGRRLRASLEARSQQQGATPSFIARLWILANGKIERADFEGIDVAEAVALRALLAGRDVGAPPPDDMSQPLHLKLSLRGQN</sequence>
<name>A0A2U1SMK9_METSR</name>
<comment type="caution">
    <text evidence="1">The sequence shown here is derived from an EMBL/GenBank/DDBJ whole genome shotgun (WGS) entry which is preliminary data.</text>
</comment>
<dbReference type="RefSeq" id="WP_108918292.1">
    <property type="nucleotide sequence ID" value="NZ_BGJY01000004.1"/>
</dbReference>
<dbReference type="Proteomes" id="UP000245137">
    <property type="component" value="Unassembled WGS sequence"/>
</dbReference>
<reference evidence="1 2" key="1">
    <citation type="journal article" date="2018" name="Appl. Microbiol. Biotechnol.">
        <title>Co-cultivation of the strictly anaerobic methanogen Methanosarcina barkeri with aerobic methanotrophs in an oxygen-limited membrane bioreactor.</title>
        <authorList>
            <person name="In 't Zandt M.H."/>
            <person name="van den Bosch T.J.M."/>
            <person name="Rijkers R."/>
            <person name="van Kessel M.A.H.J."/>
            <person name="Jetten M.S.M."/>
            <person name="Welte C.U."/>
        </authorList>
    </citation>
    <scope>NUCLEOTIDE SEQUENCE [LARGE SCALE GENOMIC DNA]</scope>
    <source>
        <strain evidence="1 2">DSM 17706</strain>
    </source>
</reference>
<evidence type="ECO:0000313" key="2">
    <source>
        <dbReference type="Proteomes" id="UP000245137"/>
    </source>
</evidence>
<gene>
    <name evidence="1" type="ORF">C5689_16200</name>
</gene>
<organism evidence="1 2">
    <name type="scientific">Methylosinus sporium</name>
    <dbReference type="NCBI Taxonomy" id="428"/>
    <lineage>
        <taxon>Bacteria</taxon>
        <taxon>Pseudomonadati</taxon>
        <taxon>Pseudomonadota</taxon>
        <taxon>Alphaproteobacteria</taxon>
        <taxon>Hyphomicrobiales</taxon>
        <taxon>Methylocystaceae</taxon>
        <taxon>Methylosinus</taxon>
    </lineage>
</organism>
<evidence type="ECO:0008006" key="3">
    <source>
        <dbReference type="Google" id="ProtNLM"/>
    </source>
</evidence>
<dbReference type="EMBL" id="PUIV01000035">
    <property type="protein sequence ID" value="PWB92835.1"/>
    <property type="molecule type" value="Genomic_DNA"/>
</dbReference>
<keyword evidence="2" id="KW-1185">Reference proteome</keyword>
<dbReference type="OrthoDB" id="8227758at2"/>
<dbReference type="AlphaFoldDB" id="A0A2U1SMK9"/>
<accession>A0A2U1SMK9</accession>
<protein>
    <recommendedName>
        <fullName evidence="3">Energy transducer TonB</fullName>
    </recommendedName>
</protein>
<evidence type="ECO:0000313" key="1">
    <source>
        <dbReference type="EMBL" id="PWB92835.1"/>
    </source>
</evidence>
<proteinExistence type="predicted"/>